<evidence type="ECO:0000313" key="3">
    <source>
        <dbReference type="EMBL" id="BDX06943.1"/>
    </source>
</evidence>
<dbReference type="SUPFAM" id="SSF52172">
    <property type="entry name" value="CheY-like"/>
    <property type="match status" value="1"/>
</dbReference>
<feature type="modified residue" description="4-aspartylphosphate" evidence="1">
    <location>
        <position position="61"/>
    </location>
</feature>
<dbReference type="Pfam" id="PF00072">
    <property type="entry name" value="Response_reg"/>
    <property type="match status" value="1"/>
</dbReference>
<dbReference type="GO" id="GO:0000160">
    <property type="term" value="P:phosphorelay signal transduction system"/>
    <property type="evidence" value="ECO:0007669"/>
    <property type="project" value="InterPro"/>
</dbReference>
<name>A0AA48HW47_9ALTE</name>
<dbReference type="RefSeq" id="WP_338292936.1">
    <property type="nucleotide sequence ID" value="NZ_AP027272.1"/>
</dbReference>
<evidence type="ECO:0000256" key="1">
    <source>
        <dbReference type="PROSITE-ProRule" id="PRU00169"/>
    </source>
</evidence>
<dbReference type="PANTHER" id="PTHR43228">
    <property type="entry name" value="TWO-COMPONENT RESPONSE REGULATOR"/>
    <property type="match status" value="1"/>
</dbReference>
<organism evidence="3 4">
    <name type="scientific">Planctobacterium marinum</name>
    <dbReference type="NCBI Taxonomy" id="1631968"/>
    <lineage>
        <taxon>Bacteria</taxon>
        <taxon>Pseudomonadati</taxon>
        <taxon>Pseudomonadota</taxon>
        <taxon>Gammaproteobacteria</taxon>
        <taxon>Alteromonadales</taxon>
        <taxon>Alteromonadaceae</taxon>
        <taxon>Planctobacterium</taxon>
    </lineage>
</organism>
<gene>
    <name evidence="3" type="ORF">MACH26_24640</name>
</gene>
<keyword evidence="4" id="KW-1185">Reference proteome</keyword>
<feature type="domain" description="Response regulatory" evidence="2">
    <location>
        <begin position="11"/>
        <end position="126"/>
    </location>
</feature>
<dbReference type="KEGG" id="pmaw:MACH26_24640"/>
<dbReference type="PANTHER" id="PTHR43228:SF1">
    <property type="entry name" value="TWO-COMPONENT RESPONSE REGULATOR ARR22"/>
    <property type="match status" value="1"/>
</dbReference>
<dbReference type="InterPro" id="IPR052048">
    <property type="entry name" value="ST_Response_Regulator"/>
</dbReference>
<evidence type="ECO:0000259" key="2">
    <source>
        <dbReference type="PROSITE" id="PS50110"/>
    </source>
</evidence>
<dbReference type="EMBL" id="AP027272">
    <property type="protein sequence ID" value="BDX06943.1"/>
    <property type="molecule type" value="Genomic_DNA"/>
</dbReference>
<accession>A0AA48HW47</accession>
<dbReference type="Gene3D" id="3.40.50.2300">
    <property type="match status" value="1"/>
</dbReference>
<reference evidence="3" key="1">
    <citation type="submission" date="2023-01" db="EMBL/GenBank/DDBJ databases">
        <title>Complete genome sequence of Planctobacterium marinum strain Dej080120_11.</title>
        <authorList>
            <person name="Ueki S."/>
            <person name="Maruyama F."/>
        </authorList>
    </citation>
    <scope>NUCLEOTIDE SEQUENCE</scope>
    <source>
        <strain evidence="3">Dej080120_11</strain>
    </source>
</reference>
<dbReference type="InterPro" id="IPR011006">
    <property type="entry name" value="CheY-like_superfamily"/>
</dbReference>
<dbReference type="AlphaFoldDB" id="A0AA48HW47"/>
<evidence type="ECO:0000313" key="4">
    <source>
        <dbReference type="Proteomes" id="UP001333710"/>
    </source>
</evidence>
<proteinExistence type="predicted"/>
<dbReference type="InterPro" id="IPR001789">
    <property type="entry name" value="Sig_transdc_resp-reg_receiver"/>
</dbReference>
<dbReference type="SMART" id="SM00448">
    <property type="entry name" value="REC"/>
    <property type="match status" value="1"/>
</dbReference>
<keyword evidence="1" id="KW-0597">Phosphoprotein</keyword>
<dbReference type="Proteomes" id="UP001333710">
    <property type="component" value="Chromosome"/>
</dbReference>
<dbReference type="PROSITE" id="PS50110">
    <property type="entry name" value="RESPONSE_REGULATORY"/>
    <property type="match status" value="1"/>
</dbReference>
<dbReference type="CDD" id="cd00156">
    <property type="entry name" value="REC"/>
    <property type="match status" value="1"/>
</dbReference>
<protein>
    <recommendedName>
        <fullName evidence="2">Response regulatory domain-containing protein</fullName>
    </recommendedName>
</protein>
<sequence length="139" mass="15456">MERDTIVFSSNILLIDDDEKVRTFLKIILRTLGFINVDTCNGGLDVERRMSVKPYALIFLDINMPGVDGMSLLKLILQKHPKTRVVMCSADSTAQNVKKAMTAGAAGFLAKPVLAKNIIPLFDKMGVEYDDLVSEQRSH</sequence>